<evidence type="ECO:0000259" key="1">
    <source>
        <dbReference type="Pfam" id="PF13259"/>
    </source>
</evidence>
<name>A0AA35YAX3_LACSI</name>
<dbReference type="PANTHER" id="PTHR33373">
    <property type="entry name" value="OS07G0479600 PROTEIN"/>
    <property type="match status" value="1"/>
</dbReference>
<sequence>MPLSGPIDLSSFGEIKSMFLVGALLRFGFVTAWLFHLVACMGCCLGCDAKHKLIKSQSQSQTRPMSKPCMADDTWTSSRFDMDNTLNPSLDSHDFINHGFLLWNQSRQHWIGNKRNRQRNKPREPRLSKNVTYDSLLGSNKPFAKPVPLSEMVDFLGDVWEQEGLDVRCCLNFNTRKVFKKMKVVLAFLMFQGGKLHICLHVPNNGVIPKHMRFQPPPPCVTLSSSTFFLFFRPVKSVARCFTDEYHHIATTGDVRNSGEPPRPTMETVNAAVECCRQQPYGLRLGRCRYWISISVLHFLLWALFRSKVVSAHPPHPFFSLVRCCNAAFSHCCGYEGCRCHRHAP</sequence>
<accession>A0AA35YAX3</accession>
<evidence type="ECO:0000313" key="2">
    <source>
        <dbReference type="EMBL" id="CAI9267452.1"/>
    </source>
</evidence>
<dbReference type="EMBL" id="OX465077">
    <property type="protein sequence ID" value="CAI9267452.1"/>
    <property type="molecule type" value="Genomic_DNA"/>
</dbReference>
<dbReference type="InterPro" id="IPR025124">
    <property type="entry name" value="Gag1-like_clamp"/>
</dbReference>
<dbReference type="Proteomes" id="UP001177003">
    <property type="component" value="Chromosome 1"/>
</dbReference>
<dbReference type="AlphaFoldDB" id="A0AA35YAX3"/>
<organism evidence="2 3">
    <name type="scientific">Lactuca saligna</name>
    <name type="common">Willowleaf lettuce</name>
    <dbReference type="NCBI Taxonomy" id="75948"/>
    <lineage>
        <taxon>Eukaryota</taxon>
        <taxon>Viridiplantae</taxon>
        <taxon>Streptophyta</taxon>
        <taxon>Embryophyta</taxon>
        <taxon>Tracheophyta</taxon>
        <taxon>Spermatophyta</taxon>
        <taxon>Magnoliopsida</taxon>
        <taxon>eudicotyledons</taxon>
        <taxon>Gunneridae</taxon>
        <taxon>Pentapetalae</taxon>
        <taxon>asterids</taxon>
        <taxon>campanulids</taxon>
        <taxon>Asterales</taxon>
        <taxon>Asteraceae</taxon>
        <taxon>Cichorioideae</taxon>
        <taxon>Cichorieae</taxon>
        <taxon>Lactucinae</taxon>
        <taxon>Lactuca</taxon>
    </lineage>
</organism>
<dbReference type="PANTHER" id="PTHR33373:SF1">
    <property type="entry name" value="DUF4050 DOMAIN-CONTAINING PROTEIN"/>
    <property type="match status" value="1"/>
</dbReference>
<gene>
    <name evidence="2" type="ORF">LSALG_LOCUS7935</name>
</gene>
<dbReference type="Pfam" id="PF13259">
    <property type="entry name" value="clamp_Gag1-like"/>
    <property type="match status" value="1"/>
</dbReference>
<feature type="domain" description="Gag1-like clamp" evidence="1">
    <location>
        <begin position="88"/>
        <end position="164"/>
    </location>
</feature>
<keyword evidence="3" id="KW-1185">Reference proteome</keyword>
<proteinExistence type="predicted"/>
<protein>
    <recommendedName>
        <fullName evidence="1">Gag1-like clamp domain-containing protein</fullName>
    </recommendedName>
</protein>
<evidence type="ECO:0000313" key="3">
    <source>
        <dbReference type="Proteomes" id="UP001177003"/>
    </source>
</evidence>
<reference evidence="2" key="1">
    <citation type="submission" date="2023-04" db="EMBL/GenBank/DDBJ databases">
        <authorList>
            <person name="Vijverberg K."/>
            <person name="Xiong W."/>
            <person name="Schranz E."/>
        </authorList>
    </citation>
    <scope>NUCLEOTIDE SEQUENCE</scope>
</reference>